<evidence type="ECO:0000313" key="3">
    <source>
        <dbReference type="Proteomes" id="UP000324222"/>
    </source>
</evidence>
<proteinExistence type="predicted"/>
<feature type="region of interest" description="Disordered" evidence="1">
    <location>
        <begin position="42"/>
        <end position="69"/>
    </location>
</feature>
<reference evidence="2 3" key="1">
    <citation type="submission" date="2019-05" db="EMBL/GenBank/DDBJ databases">
        <title>Another draft genome of Portunus trituberculatus and its Hox gene families provides insights of decapod evolution.</title>
        <authorList>
            <person name="Jeong J.-H."/>
            <person name="Song I."/>
            <person name="Kim S."/>
            <person name="Choi T."/>
            <person name="Kim D."/>
            <person name="Ryu S."/>
            <person name="Kim W."/>
        </authorList>
    </citation>
    <scope>NUCLEOTIDE SEQUENCE [LARGE SCALE GENOMIC DNA]</scope>
    <source>
        <tissue evidence="2">Muscle</tissue>
    </source>
</reference>
<comment type="caution">
    <text evidence="2">The sequence shown here is derived from an EMBL/GenBank/DDBJ whole genome shotgun (WGS) entry which is preliminary data.</text>
</comment>
<evidence type="ECO:0000313" key="2">
    <source>
        <dbReference type="EMBL" id="MPC74440.1"/>
    </source>
</evidence>
<gene>
    <name evidence="2" type="ORF">E2C01_068799</name>
</gene>
<accession>A0A5B7HPS2</accession>
<keyword evidence="3" id="KW-1185">Reference proteome</keyword>
<sequence length="69" mass="7892">MEPWWCFPGVRARAHPYPVPKAKATPTLLPCGLGDMEERQPVYTSSATRISVQTGSQEEIWQQSTFERR</sequence>
<evidence type="ECO:0000256" key="1">
    <source>
        <dbReference type="SAM" id="MobiDB-lite"/>
    </source>
</evidence>
<name>A0A5B7HPS2_PORTR</name>
<dbReference type="EMBL" id="VSRR010038924">
    <property type="protein sequence ID" value="MPC74440.1"/>
    <property type="molecule type" value="Genomic_DNA"/>
</dbReference>
<dbReference type="AlphaFoldDB" id="A0A5B7HPS2"/>
<protein>
    <submittedName>
        <fullName evidence="2">Uncharacterized protein</fullName>
    </submittedName>
</protein>
<organism evidence="2 3">
    <name type="scientific">Portunus trituberculatus</name>
    <name type="common">Swimming crab</name>
    <name type="synonym">Neptunus trituberculatus</name>
    <dbReference type="NCBI Taxonomy" id="210409"/>
    <lineage>
        <taxon>Eukaryota</taxon>
        <taxon>Metazoa</taxon>
        <taxon>Ecdysozoa</taxon>
        <taxon>Arthropoda</taxon>
        <taxon>Crustacea</taxon>
        <taxon>Multicrustacea</taxon>
        <taxon>Malacostraca</taxon>
        <taxon>Eumalacostraca</taxon>
        <taxon>Eucarida</taxon>
        <taxon>Decapoda</taxon>
        <taxon>Pleocyemata</taxon>
        <taxon>Brachyura</taxon>
        <taxon>Eubrachyura</taxon>
        <taxon>Portunoidea</taxon>
        <taxon>Portunidae</taxon>
        <taxon>Portuninae</taxon>
        <taxon>Portunus</taxon>
    </lineage>
</organism>
<dbReference type="Proteomes" id="UP000324222">
    <property type="component" value="Unassembled WGS sequence"/>
</dbReference>